<organism evidence="4 5">
    <name type="scientific">Vibrio lentus</name>
    <dbReference type="NCBI Taxonomy" id="136468"/>
    <lineage>
        <taxon>Bacteria</taxon>
        <taxon>Pseudomonadati</taxon>
        <taxon>Pseudomonadota</taxon>
        <taxon>Gammaproteobacteria</taxon>
        <taxon>Vibrionales</taxon>
        <taxon>Vibrionaceae</taxon>
        <taxon>Vibrio</taxon>
    </lineage>
</organism>
<keyword evidence="3" id="KW-0472">Membrane</keyword>
<dbReference type="OrthoDB" id="5906522at2"/>
<dbReference type="RefSeq" id="WP_102434886.1">
    <property type="nucleotide sequence ID" value="NZ_CAWNVI010000101.1"/>
</dbReference>
<dbReference type="InterPro" id="IPR052945">
    <property type="entry name" value="Mitotic_Regulator"/>
</dbReference>
<sequence>MLILSNFWSSSLLRTLFLALVFSTIQLFTPHFVHAESSAELSLASPPQDRQPQDSQPQNPVSQYQLAQSYELGTDVPKNIDDAFYWYSQSADNGNADAQFKLGEWYLAGTSVEQDNKLALEWFIKAALQGNKRAPNEVAKIYESSLDKELLQPLDAAQLWYEAALKDNPNAEEGYNRVLEAQFNQQRAKQISSIEQLDDSIGSEIDTSQGLSQQVQSNQMQSNQATRSNLTSSNLTSSDYMIGAALALLIATLSISATLVISRKRQVLKSGELNQQQQTLEAQLSAKDFTIKQQKRQLQTIYNELKKQKNNKGLNALQVACALFGYTPSSIPDQKSIKIRYKQLSKIYHPDGHGCDEEMKRLNNALKTILQNVTKP</sequence>
<comment type="caution">
    <text evidence="4">The sequence shown here is derived from an EMBL/GenBank/DDBJ whole genome shotgun (WGS) entry which is preliminary data.</text>
</comment>
<keyword evidence="3" id="KW-0812">Transmembrane</keyword>
<accession>A0A2N7KAP1</accession>
<dbReference type="PANTHER" id="PTHR43628">
    <property type="entry name" value="ACTIVATOR OF C KINASE PROTEIN 1-RELATED"/>
    <property type="match status" value="1"/>
</dbReference>
<dbReference type="InterPro" id="IPR006597">
    <property type="entry name" value="Sel1-like"/>
</dbReference>
<dbReference type="Pfam" id="PF08238">
    <property type="entry name" value="Sel1"/>
    <property type="match status" value="2"/>
</dbReference>
<dbReference type="Gene3D" id="1.25.40.10">
    <property type="entry name" value="Tetratricopeptide repeat domain"/>
    <property type="match status" value="1"/>
</dbReference>
<feature type="region of interest" description="Disordered" evidence="2">
    <location>
        <begin position="43"/>
        <end position="62"/>
    </location>
</feature>
<reference evidence="5" key="1">
    <citation type="submission" date="2016-07" db="EMBL/GenBank/DDBJ databases">
        <title>Nontailed viruses are major unrecognized killers of bacteria in the ocean.</title>
        <authorList>
            <person name="Kauffman K."/>
            <person name="Hussain F."/>
            <person name="Yang J."/>
            <person name="Arevalo P."/>
            <person name="Brown J."/>
            <person name="Cutler M."/>
            <person name="Kelly L."/>
            <person name="Polz M.F."/>
        </authorList>
    </citation>
    <scope>NUCLEOTIDE SEQUENCE [LARGE SCALE GENOMIC DNA]</scope>
    <source>
        <strain evidence="5">10N.261.46.F8</strain>
    </source>
</reference>
<dbReference type="InterPro" id="IPR011990">
    <property type="entry name" value="TPR-like_helical_dom_sf"/>
</dbReference>
<dbReference type="Gene3D" id="1.10.287.110">
    <property type="entry name" value="DnaJ domain"/>
    <property type="match status" value="1"/>
</dbReference>
<evidence type="ECO:0000313" key="4">
    <source>
        <dbReference type="EMBL" id="PMM71896.1"/>
    </source>
</evidence>
<dbReference type="AlphaFoldDB" id="A0A2N7KAP1"/>
<keyword evidence="3" id="KW-1133">Transmembrane helix</keyword>
<evidence type="ECO:0008006" key="6">
    <source>
        <dbReference type="Google" id="ProtNLM"/>
    </source>
</evidence>
<dbReference type="SMART" id="SM00671">
    <property type="entry name" value="SEL1"/>
    <property type="match status" value="2"/>
</dbReference>
<evidence type="ECO:0000256" key="1">
    <source>
        <dbReference type="ARBA" id="ARBA00023186"/>
    </source>
</evidence>
<dbReference type="SUPFAM" id="SSF46565">
    <property type="entry name" value="Chaperone J-domain"/>
    <property type="match status" value="1"/>
</dbReference>
<evidence type="ECO:0000313" key="5">
    <source>
        <dbReference type="Proteomes" id="UP000235406"/>
    </source>
</evidence>
<keyword evidence="1" id="KW-0143">Chaperone</keyword>
<protein>
    <recommendedName>
        <fullName evidence="6">J domain-containing protein</fullName>
    </recommendedName>
</protein>
<gene>
    <name evidence="4" type="ORF">BCT49_03885</name>
</gene>
<feature type="transmembrane region" description="Helical" evidence="3">
    <location>
        <begin position="240"/>
        <end position="261"/>
    </location>
</feature>
<evidence type="ECO:0000256" key="2">
    <source>
        <dbReference type="SAM" id="MobiDB-lite"/>
    </source>
</evidence>
<feature type="region of interest" description="Disordered" evidence="2">
    <location>
        <begin position="208"/>
        <end position="230"/>
    </location>
</feature>
<dbReference type="InterPro" id="IPR036869">
    <property type="entry name" value="J_dom_sf"/>
</dbReference>
<proteinExistence type="predicted"/>
<dbReference type="PANTHER" id="PTHR43628:SF1">
    <property type="entry name" value="CHITIN SYNTHASE REGULATORY FACTOR 2-RELATED"/>
    <property type="match status" value="1"/>
</dbReference>
<dbReference type="EMBL" id="MCZK01000101">
    <property type="protein sequence ID" value="PMM71896.1"/>
    <property type="molecule type" value="Genomic_DNA"/>
</dbReference>
<dbReference type="Proteomes" id="UP000235406">
    <property type="component" value="Unassembled WGS sequence"/>
</dbReference>
<feature type="compositionally biased region" description="Low complexity" evidence="2">
    <location>
        <begin position="43"/>
        <end position="60"/>
    </location>
</feature>
<name>A0A2N7KAP1_9VIBR</name>
<evidence type="ECO:0000256" key="3">
    <source>
        <dbReference type="SAM" id="Phobius"/>
    </source>
</evidence>
<dbReference type="SUPFAM" id="SSF81901">
    <property type="entry name" value="HCP-like"/>
    <property type="match status" value="1"/>
</dbReference>